<dbReference type="AlphaFoldDB" id="A0AAQ1PBV1"/>
<proteinExistence type="predicted"/>
<evidence type="ECO:0000259" key="1">
    <source>
        <dbReference type="PROSITE" id="PS50994"/>
    </source>
</evidence>
<dbReference type="GO" id="GO:0003676">
    <property type="term" value="F:nucleic acid binding"/>
    <property type="evidence" value="ECO:0007669"/>
    <property type="project" value="InterPro"/>
</dbReference>
<dbReference type="SUPFAM" id="SSF53098">
    <property type="entry name" value="Ribonuclease H-like"/>
    <property type="match status" value="1"/>
</dbReference>
<organism evidence="2 3">
    <name type="scientific">Pseudomonas inefficax</name>
    <dbReference type="NCBI Taxonomy" id="2078786"/>
    <lineage>
        <taxon>Bacteria</taxon>
        <taxon>Pseudomonadati</taxon>
        <taxon>Pseudomonadota</taxon>
        <taxon>Gammaproteobacteria</taxon>
        <taxon>Pseudomonadales</taxon>
        <taxon>Pseudomonadaceae</taxon>
        <taxon>Pseudomonas</taxon>
    </lineage>
</organism>
<dbReference type="InterPro" id="IPR048020">
    <property type="entry name" value="Transpos_IS3"/>
</dbReference>
<keyword evidence="3" id="KW-1185">Reference proteome</keyword>
<dbReference type="InterPro" id="IPR001584">
    <property type="entry name" value="Integrase_cat-core"/>
</dbReference>
<evidence type="ECO:0000313" key="3">
    <source>
        <dbReference type="Proteomes" id="UP000294335"/>
    </source>
</evidence>
<sequence>MSRSAFYDWLRRRSVPNTKRDELREKVIQLHGESRGSAGARMISEHLKAQQLKVGRYLAGKLMEEANLDSKQRRPHRNRSKGVEAFVAKNLLARNFEPTAINQVWCGDVTSLMVGKRWYHLAVVIDLFARRIVGWAFSLINDANLVSKALRMAVGVRGKHAGLMFHSDQGCQYTSQRFQSELLEHGTT</sequence>
<accession>A0AAQ1PBV1</accession>
<dbReference type="PANTHER" id="PTHR46889:SF4">
    <property type="entry name" value="TRANSPOSASE INSO FOR INSERTION SEQUENCE ELEMENT IS911B-RELATED"/>
    <property type="match status" value="1"/>
</dbReference>
<dbReference type="Pfam" id="PF00665">
    <property type="entry name" value="rve"/>
    <property type="match status" value="1"/>
</dbReference>
<dbReference type="Proteomes" id="UP000294335">
    <property type="component" value="Unassembled WGS sequence"/>
</dbReference>
<dbReference type="PANTHER" id="PTHR46889">
    <property type="entry name" value="TRANSPOSASE INSF FOR INSERTION SEQUENCE IS3B-RELATED"/>
    <property type="match status" value="1"/>
</dbReference>
<dbReference type="NCBIfam" id="NF033516">
    <property type="entry name" value="transpos_IS3"/>
    <property type="match status" value="1"/>
</dbReference>
<dbReference type="GO" id="GO:0015074">
    <property type="term" value="P:DNA integration"/>
    <property type="evidence" value="ECO:0007669"/>
    <property type="project" value="InterPro"/>
</dbReference>
<dbReference type="InterPro" id="IPR012337">
    <property type="entry name" value="RNaseH-like_sf"/>
</dbReference>
<feature type="non-terminal residue" evidence="2">
    <location>
        <position position="188"/>
    </location>
</feature>
<dbReference type="PROSITE" id="PS50994">
    <property type="entry name" value="INTEGRASE"/>
    <property type="match status" value="1"/>
</dbReference>
<gene>
    <name evidence="2" type="ORF">JV551A3_V1_2070378</name>
</gene>
<name>A0AAQ1PBV1_9PSED</name>
<dbReference type="EMBL" id="OPYN01000207">
    <property type="protein sequence ID" value="SPO63614.1"/>
    <property type="molecule type" value="Genomic_DNA"/>
</dbReference>
<dbReference type="Gene3D" id="3.30.420.10">
    <property type="entry name" value="Ribonuclease H-like superfamily/Ribonuclease H"/>
    <property type="match status" value="1"/>
</dbReference>
<dbReference type="Pfam" id="PF13276">
    <property type="entry name" value="HTH_21"/>
    <property type="match status" value="1"/>
</dbReference>
<feature type="domain" description="Integrase catalytic" evidence="1">
    <location>
        <begin position="94"/>
        <end position="188"/>
    </location>
</feature>
<protein>
    <submittedName>
        <fullName evidence="2">Transposase</fullName>
    </submittedName>
</protein>
<dbReference type="InterPro" id="IPR025948">
    <property type="entry name" value="HTH-like_dom"/>
</dbReference>
<evidence type="ECO:0000313" key="2">
    <source>
        <dbReference type="EMBL" id="SPO63614.1"/>
    </source>
</evidence>
<dbReference type="InterPro" id="IPR050900">
    <property type="entry name" value="Transposase_IS3/IS150/IS904"/>
</dbReference>
<reference evidence="2 3" key="1">
    <citation type="submission" date="2018-02" db="EMBL/GenBank/DDBJ databases">
        <authorList>
            <person name="Dubost A."/>
        </authorList>
    </citation>
    <scope>NUCLEOTIDE SEQUENCE [LARGE SCALE GENOMIC DNA]</scope>
    <source>
        <strain evidence="3">JV551A3</strain>
    </source>
</reference>
<dbReference type="InterPro" id="IPR036397">
    <property type="entry name" value="RNaseH_sf"/>
</dbReference>
<comment type="caution">
    <text evidence="2">The sequence shown here is derived from an EMBL/GenBank/DDBJ whole genome shotgun (WGS) entry which is preliminary data.</text>
</comment>